<evidence type="ECO:0000256" key="3">
    <source>
        <dbReference type="ARBA" id="ARBA00013194"/>
    </source>
</evidence>
<dbReference type="FunFam" id="3.10.50.40:FF:000001">
    <property type="entry name" value="Trigger factor"/>
    <property type="match status" value="1"/>
</dbReference>
<evidence type="ECO:0000256" key="14">
    <source>
        <dbReference type="RuleBase" id="RU003914"/>
    </source>
</evidence>
<dbReference type="InterPro" id="IPR005215">
    <property type="entry name" value="Trig_fac"/>
</dbReference>
<keyword evidence="5 12" id="KW-0132">Cell division</keyword>
<feature type="region of interest" description="Disordered" evidence="16">
    <location>
        <begin position="436"/>
        <end position="477"/>
    </location>
</feature>
<comment type="catalytic activity">
    <reaction evidence="1 12 13">
        <text>[protein]-peptidylproline (omega=180) = [protein]-peptidylproline (omega=0)</text>
        <dbReference type="Rhea" id="RHEA:16237"/>
        <dbReference type="Rhea" id="RHEA-COMP:10747"/>
        <dbReference type="Rhea" id="RHEA-COMP:10748"/>
        <dbReference type="ChEBI" id="CHEBI:83833"/>
        <dbReference type="ChEBI" id="CHEBI:83834"/>
        <dbReference type="EC" id="5.2.1.8"/>
    </reaction>
</comment>
<dbReference type="PROSITE" id="PS50059">
    <property type="entry name" value="FKBP_PPIASE"/>
    <property type="match status" value="1"/>
</dbReference>
<evidence type="ECO:0000256" key="7">
    <source>
        <dbReference type="ARBA" id="ARBA00023186"/>
    </source>
</evidence>
<reference evidence="18" key="1">
    <citation type="submission" date="2019-10" db="EMBL/GenBank/DDBJ databases">
        <title>Draft genome sequece of Microseira wollei NIES-4236.</title>
        <authorList>
            <person name="Yamaguchi H."/>
            <person name="Suzuki S."/>
            <person name="Kawachi M."/>
        </authorList>
    </citation>
    <scope>NUCLEOTIDE SEQUENCE</scope>
    <source>
        <strain evidence="18">NIES-4236</strain>
    </source>
</reference>
<sequence length="477" mass="53399">MKVTQEKLPKSQIGLEIEITPEMSKKAYDQVFQDLTRNANIPGFRKGKVPRQVLLQRFGSIRLKATALEELIQDGVKQALKQEAIAAIGNYQLRSNFEELIGQYEPGKPLTFSAAVDVQPEAHLSDYTGWTLKVEEGKYDQASVDKFLEDRRKEQATLVPVEGRPAQMGDIAVVDFTGRLVTEGEEESSSPPEIPGGSATDFQVELAEGRFIGGFVDGIVGMTPGETKEIAVTFPETYAEKSLEGKPAIFTITLKEIKEKELPELNDDFAQEISDMQTLEELRANLETRFKEQAEKRTATNKEQAILDELVKHVEVDLPATLLEQEIDAMLTQTAMQMSNQGFDIKKLFTQETIPQLRERSRPEAIERIKRTMALGEVAKRESISVEPAAVETKVKELIEQYQERDIDPERLRAYVEEDLLKEKIIKWLEEHSTLELVPEGSLSASESETTPEEPAENPPAEAAPTPEPETEAAVSE</sequence>
<gene>
    <name evidence="12 18" type="primary">tig</name>
    <name evidence="18" type="ORF">MiSe_66690</name>
</gene>
<comment type="caution">
    <text evidence="18">The sequence shown here is derived from an EMBL/GenBank/DDBJ whole genome shotgun (WGS) entry which is preliminary data.</text>
</comment>
<keyword evidence="12" id="KW-0963">Cytoplasm</keyword>
<evidence type="ECO:0000256" key="4">
    <source>
        <dbReference type="ARBA" id="ARBA00016902"/>
    </source>
</evidence>
<dbReference type="PIRSF" id="PIRSF003095">
    <property type="entry name" value="Trigger_factor"/>
    <property type="match status" value="1"/>
</dbReference>
<dbReference type="InterPro" id="IPR008881">
    <property type="entry name" value="Trigger_fac_ribosome-bd_bac"/>
</dbReference>
<comment type="function">
    <text evidence="10 12">Involved in protein export. Acts as a chaperone by maintaining the newly synthesized protein in an open conformation. Functions as a peptidyl-prolyl cis-trans isomerase.</text>
</comment>
<keyword evidence="8 12" id="KW-0413">Isomerase</keyword>
<evidence type="ECO:0000313" key="19">
    <source>
        <dbReference type="Proteomes" id="UP001050975"/>
    </source>
</evidence>
<dbReference type="Gene3D" id="3.10.50.40">
    <property type="match status" value="1"/>
</dbReference>
<evidence type="ECO:0000256" key="6">
    <source>
        <dbReference type="ARBA" id="ARBA00023110"/>
    </source>
</evidence>
<evidence type="ECO:0000256" key="11">
    <source>
        <dbReference type="ARBA" id="ARBA00029986"/>
    </source>
</evidence>
<protein>
    <recommendedName>
        <fullName evidence="4 12">Trigger factor</fullName>
        <shortName evidence="12">TF</shortName>
        <ecNumber evidence="3 12">5.2.1.8</ecNumber>
    </recommendedName>
    <alternativeName>
        <fullName evidence="11 12">PPIase</fullName>
    </alternativeName>
</protein>
<evidence type="ECO:0000256" key="16">
    <source>
        <dbReference type="SAM" id="MobiDB-lite"/>
    </source>
</evidence>
<dbReference type="InterPro" id="IPR037041">
    <property type="entry name" value="Trigger_fac_C_sf"/>
</dbReference>
<accession>A0AAV3XIY6</accession>
<dbReference type="GO" id="GO:0044183">
    <property type="term" value="F:protein folding chaperone"/>
    <property type="evidence" value="ECO:0007669"/>
    <property type="project" value="TreeGrafter"/>
</dbReference>
<evidence type="ECO:0000256" key="9">
    <source>
        <dbReference type="ARBA" id="ARBA00023306"/>
    </source>
</evidence>
<dbReference type="Gene3D" id="1.10.3120.10">
    <property type="entry name" value="Trigger factor, C-terminal domain"/>
    <property type="match status" value="1"/>
</dbReference>
<keyword evidence="6 12" id="KW-0697">Rotamase</keyword>
<evidence type="ECO:0000256" key="15">
    <source>
        <dbReference type="SAM" id="Coils"/>
    </source>
</evidence>
<dbReference type="RefSeq" id="WP_226588525.1">
    <property type="nucleotide sequence ID" value="NZ_BLAY01000137.1"/>
</dbReference>
<dbReference type="GO" id="GO:0003755">
    <property type="term" value="F:peptidyl-prolyl cis-trans isomerase activity"/>
    <property type="evidence" value="ECO:0007669"/>
    <property type="project" value="UniProtKB-UniRule"/>
</dbReference>
<dbReference type="Pfam" id="PF05697">
    <property type="entry name" value="Trigger_N"/>
    <property type="match status" value="1"/>
</dbReference>
<dbReference type="InterPro" id="IPR001179">
    <property type="entry name" value="PPIase_FKBP_dom"/>
</dbReference>
<dbReference type="InterPro" id="IPR046357">
    <property type="entry name" value="PPIase_dom_sf"/>
</dbReference>
<dbReference type="NCBIfam" id="TIGR00115">
    <property type="entry name" value="tig"/>
    <property type="match status" value="1"/>
</dbReference>
<dbReference type="AlphaFoldDB" id="A0AAV3XIY6"/>
<dbReference type="Pfam" id="PF05698">
    <property type="entry name" value="Trigger_C"/>
    <property type="match status" value="1"/>
</dbReference>
<comment type="domain">
    <text evidence="12">Consists of 3 domains; the N-terminus binds the ribosome, the middle domain has PPIase activity, while the C-terminus has intrinsic chaperone activity on its own.</text>
</comment>
<evidence type="ECO:0000256" key="12">
    <source>
        <dbReference type="HAMAP-Rule" id="MF_00303"/>
    </source>
</evidence>
<dbReference type="SUPFAM" id="SSF109998">
    <property type="entry name" value="Triger factor/SurA peptide-binding domain-like"/>
    <property type="match status" value="1"/>
</dbReference>
<organism evidence="18 19">
    <name type="scientific">Microseira wollei NIES-4236</name>
    <dbReference type="NCBI Taxonomy" id="2530354"/>
    <lineage>
        <taxon>Bacteria</taxon>
        <taxon>Bacillati</taxon>
        <taxon>Cyanobacteriota</taxon>
        <taxon>Cyanophyceae</taxon>
        <taxon>Oscillatoriophycideae</taxon>
        <taxon>Aerosakkonematales</taxon>
        <taxon>Aerosakkonemataceae</taxon>
        <taxon>Microseira</taxon>
    </lineage>
</organism>
<keyword evidence="7 12" id="KW-0143">Chaperone</keyword>
<dbReference type="InterPro" id="IPR027304">
    <property type="entry name" value="Trigger_fact/SurA_dom_sf"/>
</dbReference>
<evidence type="ECO:0000256" key="1">
    <source>
        <dbReference type="ARBA" id="ARBA00000971"/>
    </source>
</evidence>
<dbReference type="InterPro" id="IPR008880">
    <property type="entry name" value="Trigger_fac_C"/>
</dbReference>
<keyword evidence="9 12" id="KW-0131">Cell cycle</keyword>
<dbReference type="SUPFAM" id="SSF54534">
    <property type="entry name" value="FKBP-like"/>
    <property type="match status" value="1"/>
</dbReference>
<dbReference type="GO" id="GO:0005737">
    <property type="term" value="C:cytoplasm"/>
    <property type="evidence" value="ECO:0007669"/>
    <property type="project" value="UniProtKB-SubCell"/>
</dbReference>
<evidence type="ECO:0000256" key="13">
    <source>
        <dbReference type="PROSITE-ProRule" id="PRU00277"/>
    </source>
</evidence>
<dbReference type="Gene3D" id="3.30.70.1050">
    <property type="entry name" value="Trigger factor ribosome-binding domain"/>
    <property type="match status" value="1"/>
</dbReference>
<dbReference type="GO" id="GO:0051301">
    <property type="term" value="P:cell division"/>
    <property type="evidence" value="ECO:0007669"/>
    <property type="project" value="UniProtKB-KW"/>
</dbReference>
<dbReference type="EC" id="5.2.1.8" evidence="3 12"/>
<dbReference type="PANTHER" id="PTHR30560:SF3">
    <property type="entry name" value="TRIGGER FACTOR-LIKE PROTEIN TIG, CHLOROPLASTIC"/>
    <property type="match status" value="1"/>
</dbReference>
<name>A0AAV3XIY6_9CYAN</name>
<proteinExistence type="inferred from homology"/>
<dbReference type="InterPro" id="IPR036611">
    <property type="entry name" value="Trigger_fac_ribosome-bd_sf"/>
</dbReference>
<evidence type="ECO:0000259" key="17">
    <source>
        <dbReference type="PROSITE" id="PS50059"/>
    </source>
</evidence>
<dbReference type="FunFam" id="3.30.70.1050:FF:000004">
    <property type="entry name" value="Trigger factor"/>
    <property type="match status" value="1"/>
</dbReference>
<evidence type="ECO:0000256" key="5">
    <source>
        <dbReference type="ARBA" id="ARBA00022618"/>
    </source>
</evidence>
<evidence type="ECO:0000256" key="10">
    <source>
        <dbReference type="ARBA" id="ARBA00024849"/>
    </source>
</evidence>
<dbReference type="PANTHER" id="PTHR30560">
    <property type="entry name" value="TRIGGER FACTOR CHAPERONE AND PEPTIDYL-PROLYL CIS/TRANS ISOMERASE"/>
    <property type="match status" value="1"/>
</dbReference>
<dbReference type="Proteomes" id="UP001050975">
    <property type="component" value="Unassembled WGS sequence"/>
</dbReference>
<dbReference type="GO" id="GO:0015031">
    <property type="term" value="P:protein transport"/>
    <property type="evidence" value="ECO:0007669"/>
    <property type="project" value="UniProtKB-UniRule"/>
</dbReference>
<dbReference type="GO" id="GO:0043022">
    <property type="term" value="F:ribosome binding"/>
    <property type="evidence" value="ECO:0007669"/>
    <property type="project" value="TreeGrafter"/>
</dbReference>
<evidence type="ECO:0000256" key="8">
    <source>
        <dbReference type="ARBA" id="ARBA00023235"/>
    </source>
</evidence>
<dbReference type="SUPFAM" id="SSF102735">
    <property type="entry name" value="Trigger factor ribosome-binding domain"/>
    <property type="match status" value="1"/>
</dbReference>
<dbReference type="EMBL" id="BLAY01000137">
    <property type="protein sequence ID" value="GET41855.1"/>
    <property type="molecule type" value="Genomic_DNA"/>
</dbReference>
<keyword evidence="19" id="KW-1185">Reference proteome</keyword>
<keyword evidence="15" id="KW-0175">Coiled coil</keyword>
<evidence type="ECO:0000313" key="18">
    <source>
        <dbReference type="EMBL" id="GET41855.1"/>
    </source>
</evidence>
<comment type="similarity">
    <text evidence="2 12 14">Belongs to the FKBP-type PPIase family. Tig subfamily.</text>
</comment>
<feature type="domain" description="PPIase FKBP-type" evidence="17">
    <location>
        <begin position="169"/>
        <end position="266"/>
    </location>
</feature>
<comment type="subcellular location">
    <subcellularLocation>
        <location evidence="12">Cytoplasm</location>
    </subcellularLocation>
    <text evidence="12">About half TF is bound to the ribosome near the polypeptide exit tunnel while the other half is free in the cytoplasm.</text>
</comment>
<dbReference type="GO" id="GO:0051083">
    <property type="term" value="P:'de novo' cotranslational protein folding"/>
    <property type="evidence" value="ECO:0007669"/>
    <property type="project" value="TreeGrafter"/>
</dbReference>
<dbReference type="Pfam" id="PF00254">
    <property type="entry name" value="FKBP_C"/>
    <property type="match status" value="1"/>
</dbReference>
<evidence type="ECO:0000256" key="2">
    <source>
        <dbReference type="ARBA" id="ARBA00005464"/>
    </source>
</evidence>
<feature type="coiled-coil region" evidence="15">
    <location>
        <begin position="269"/>
        <end position="296"/>
    </location>
</feature>
<dbReference type="HAMAP" id="MF_00303">
    <property type="entry name" value="Trigger_factor_Tig"/>
    <property type="match status" value="1"/>
</dbReference>
<dbReference type="GO" id="GO:0043335">
    <property type="term" value="P:protein unfolding"/>
    <property type="evidence" value="ECO:0007669"/>
    <property type="project" value="TreeGrafter"/>
</dbReference>